<dbReference type="RefSeq" id="WP_212773125.1">
    <property type="nucleotide sequence ID" value="NZ_AP024601.1"/>
</dbReference>
<dbReference type="InterPro" id="IPR036095">
    <property type="entry name" value="PTS_EIIB-like_sf"/>
</dbReference>
<sequence>MRILVVCGNGLGSSFIMELNVKKALAELGKEAVVEHTDLATARTEKADLFIGANDIIHSLDDGTRKIIALDNVMNVGEIKEKLTPYL</sequence>
<keyword evidence="4" id="KW-1185">Reference proteome</keyword>
<dbReference type="AlphaFoldDB" id="A0A8D5ZLS3"/>
<dbReference type="SUPFAM" id="SSF52794">
    <property type="entry name" value="PTS system IIB component-like"/>
    <property type="match status" value="1"/>
</dbReference>
<evidence type="ECO:0000259" key="2">
    <source>
        <dbReference type="PROSITE" id="PS51099"/>
    </source>
</evidence>
<protein>
    <submittedName>
        <fullName evidence="3">PTS ascorbate transporter subunit IIB</fullName>
    </submittedName>
</protein>
<feature type="domain" description="PTS EIIB type-2" evidence="2">
    <location>
        <begin position="1"/>
        <end position="87"/>
    </location>
</feature>
<organism evidence="3 4">
    <name type="scientific">Polycladomyces abyssicola</name>
    <dbReference type="NCBI Taxonomy" id="1125966"/>
    <lineage>
        <taxon>Bacteria</taxon>
        <taxon>Bacillati</taxon>
        <taxon>Bacillota</taxon>
        <taxon>Bacilli</taxon>
        <taxon>Bacillales</taxon>
        <taxon>Thermoactinomycetaceae</taxon>
        <taxon>Polycladomyces</taxon>
    </lineage>
</organism>
<proteinExistence type="predicted"/>
<dbReference type="Proteomes" id="UP000677436">
    <property type="component" value="Chromosome"/>
</dbReference>
<dbReference type="KEGG" id="pabs:JIR001_26120"/>
<dbReference type="Gene3D" id="3.40.50.2300">
    <property type="match status" value="1"/>
</dbReference>
<evidence type="ECO:0000313" key="3">
    <source>
        <dbReference type="EMBL" id="BCU82829.1"/>
    </source>
</evidence>
<dbReference type="InterPro" id="IPR003501">
    <property type="entry name" value="PTS_EIIB_2/3"/>
</dbReference>
<dbReference type="Pfam" id="PF02302">
    <property type="entry name" value="PTS_IIB"/>
    <property type="match status" value="1"/>
</dbReference>
<name>A0A8D5ZLS3_9BACL</name>
<keyword evidence="1" id="KW-0808">Transferase</keyword>
<dbReference type="InterPro" id="IPR013011">
    <property type="entry name" value="PTS_EIIB_2"/>
</dbReference>
<dbReference type="EMBL" id="AP024601">
    <property type="protein sequence ID" value="BCU82829.1"/>
    <property type="molecule type" value="Genomic_DNA"/>
</dbReference>
<evidence type="ECO:0000256" key="1">
    <source>
        <dbReference type="ARBA" id="ARBA00022679"/>
    </source>
</evidence>
<gene>
    <name evidence="3" type="ORF">JIR001_26120</name>
</gene>
<dbReference type="GO" id="GO:0009401">
    <property type="term" value="P:phosphoenolpyruvate-dependent sugar phosphotransferase system"/>
    <property type="evidence" value="ECO:0007669"/>
    <property type="project" value="InterPro"/>
</dbReference>
<dbReference type="GO" id="GO:0008982">
    <property type="term" value="F:protein-N(PI)-phosphohistidine-sugar phosphotransferase activity"/>
    <property type="evidence" value="ECO:0007669"/>
    <property type="project" value="InterPro"/>
</dbReference>
<reference evidence="3" key="1">
    <citation type="journal article" date="2013" name="Int. J. Syst. Evol. Microbiol.">
        <title>Polycladomyces abyssicola gen. nov., sp. nov., a thermophilic filamentous bacterium isolated from hemipelagic sediment.</title>
        <authorList>
            <person name="Tsubouchi T."/>
            <person name="Shimane Y."/>
            <person name="Mori K."/>
            <person name="Usui K."/>
            <person name="Hiraki T."/>
            <person name="Tame A."/>
            <person name="Uematsu K."/>
            <person name="Maruyama T."/>
            <person name="Hatada Y."/>
        </authorList>
    </citation>
    <scope>NUCLEOTIDE SEQUENCE</scope>
    <source>
        <strain evidence="3">JIR-001</strain>
    </source>
</reference>
<evidence type="ECO:0000313" key="4">
    <source>
        <dbReference type="Proteomes" id="UP000677436"/>
    </source>
</evidence>
<dbReference type="CDD" id="cd05563">
    <property type="entry name" value="PTS_IIB_ascorbate"/>
    <property type="match status" value="1"/>
</dbReference>
<accession>A0A8D5ZLS3</accession>
<dbReference type="PROSITE" id="PS51099">
    <property type="entry name" value="PTS_EIIB_TYPE_2"/>
    <property type="match status" value="1"/>
</dbReference>
<reference evidence="3" key="2">
    <citation type="journal article" date="2021" name="Microbiol. Resour. Announc.">
        <title>Complete Genome Sequence of Polycladomyces abyssicola JIR-001T, Isolated from Hemipelagic Sediment in Deep Seawater.</title>
        <authorList>
            <person name="Tsubouchi T."/>
            <person name="Kaneko Y."/>
        </authorList>
    </citation>
    <scope>NUCLEOTIDE SEQUENCE</scope>
    <source>
        <strain evidence="3">JIR-001</strain>
    </source>
</reference>